<dbReference type="Pfam" id="PF14500">
    <property type="entry name" value="MMS19_N"/>
    <property type="match status" value="1"/>
</dbReference>
<keyword evidence="4 5" id="KW-0539">Nucleus</keyword>
<dbReference type="InterPro" id="IPR024687">
    <property type="entry name" value="MMS19_C"/>
</dbReference>
<keyword evidence="9" id="KW-1185">Reference proteome</keyword>
<name>A0A9W8N154_9AGAR</name>
<dbReference type="GO" id="GO:0006281">
    <property type="term" value="P:DNA repair"/>
    <property type="evidence" value="ECO:0007669"/>
    <property type="project" value="UniProtKB-UniRule"/>
</dbReference>
<evidence type="ECO:0000256" key="4">
    <source>
        <dbReference type="ARBA" id="ARBA00023242"/>
    </source>
</evidence>
<evidence type="ECO:0000313" key="8">
    <source>
        <dbReference type="EMBL" id="KAJ3516937.1"/>
    </source>
</evidence>
<sequence>MADISNDRTSLINVVKALGEYLTSEESELLQKVLTSMGKPFLDGYTTLADGEKDPRNLMIAFAIARVILIEFDISQHTETMFNILFCYFPITFRPPPNDRYGITTDDLRTSLRRCLGATPAFGPLAIPVFLEKLTAGSRATKKDTLQTMAFCFPVYGSALGRAHARKLWNALKLEIFQPVDLQTEEEALRATQVLVKTIYADEEAAVESNDDVHGLARDACEECIQILKEPEKNQANAAIKILCSFISTTPSVSRYTISQAVPHLVKLFHNPDEAPTRVATLTLLAELLLAARDSQVKSRTSEAEPAVLHYKDEVLGVFTVGLQSTTLRVAALPGLKAMASTDRLLTDEELGFIVHRVGGVIESDLDGFEEASETILDLLTTISDRAPRHIFEQTLPLLFKSLPDKAPSREATAEREKCWQVLSALQTLCIQQELFENLVIRLTTKLDLICLPSHGSNGTIKDLELDAAFAHMILKTLAQTLLTKVKAGHPDVPKYVDQLLPRIFDIFISSAVLSTEQPMIATNSRLLNVAAEIITLVLQSLPPSRQQSYSMGLSKAIMDGDTTDIAQDFQKKSSARKLDFFGSSTMNERNLLALLAAAVIPLHKEVHLPIGDLDGFLDTLLAFVTEKADTDLQRLSALHMLSSILNRRADELSSFLQDKLNNFWDREVSDRSVSVQRRKSAIQAWTWISKALLVRKHPLAMNFAERLFDVFGDETIGWDAARAMGDIPAHDSVLNKANHAEIKILYVQKYVNTILPRLIQLARDANSPAERTAALVALTSVIKSIPRAAYIHEMPSLMPSFCYGALICPMPDIRCSVIDTFLAAAEGETPEKNMVSEHSSTLVNAMLRNIRAEKMASTKVRISALRYLGGLPSIVRYDILHPYKPTVLRELAKTLDDPKRSVRKAAVDARTNWFKYKG</sequence>
<comment type="similarity">
    <text evidence="2 5">Belongs to the MET18/MMS19 family.</text>
</comment>
<evidence type="ECO:0000256" key="2">
    <source>
        <dbReference type="ARBA" id="ARBA00009340"/>
    </source>
</evidence>
<keyword evidence="5" id="KW-0227">DNA damage</keyword>
<dbReference type="AlphaFoldDB" id="A0A9W8N154"/>
<keyword evidence="5" id="KW-0234">DNA repair</keyword>
<dbReference type="OrthoDB" id="342900at2759"/>
<dbReference type="GO" id="GO:0051604">
    <property type="term" value="P:protein maturation"/>
    <property type="evidence" value="ECO:0007669"/>
    <property type="project" value="UniProtKB-UniRule"/>
</dbReference>
<evidence type="ECO:0000256" key="5">
    <source>
        <dbReference type="RuleBase" id="RU367072"/>
    </source>
</evidence>
<dbReference type="SUPFAM" id="SSF48371">
    <property type="entry name" value="ARM repeat"/>
    <property type="match status" value="1"/>
</dbReference>
<feature type="domain" description="MMS19 N-terminal" evidence="7">
    <location>
        <begin position="31"/>
        <end position="178"/>
    </location>
</feature>
<dbReference type="GO" id="GO:0005634">
    <property type="term" value="C:nucleus"/>
    <property type="evidence" value="ECO:0007669"/>
    <property type="project" value="UniProtKB-SubCell"/>
</dbReference>
<evidence type="ECO:0000259" key="6">
    <source>
        <dbReference type="Pfam" id="PF12460"/>
    </source>
</evidence>
<dbReference type="Pfam" id="PF12460">
    <property type="entry name" value="MMS19_C"/>
    <property type="match status" value="1"/>
</dbReference>
<gene>
    <name evidence="8" type="ORF">NLJ89_g807</name>
</gene>
<dbReference type="GO" id="GO:0097361">
    <property type="term" value="C:cytosolic [4Fe-4S] assembly targeting complex"/>
    <property type="evidence" value="ECO:0007669"/>
    <property type="project" value="UniProtKB-UniRule"/>
</dbReference>
<comment type="caution">
    <text evidence="8">The sequence shown here is derived from an EMBL/GenBank/DDBJ whole genome shotgun (WGS) entry which is preliminary data.</text>
</comment>
<dbReference type="Proteomes" id="UP001148786">
    <property type="component" value="Unassembled WGS sequence"/>
</dbReference>
<comment type="function">
    <text evidence="5">Key component of the cytosolic iron-sulfur protein assembly (CIA) complex, a multiprotein complex that mediates the incorporation of iron-sulfur cluster into apoproteins specifically involved in DNA metabolism and genomic integrity. In the CIA complex, MMS19 acts as an adapter between early-acting CIA components and a subset of cellular target iron-sulfur proteins.</text>
</comment>
<feature type="domain" description="MMS19 C-terminal" evidence="6">
    <location>
        <begin position="422"/>
        <end position="873"/>
    </location>
</feature>
<dbReference type="PANTHER" id="PTHR12891">
    <property type="entry name" value="DNA REPAIR/TRANSCRIPTION PROTEIN MET18/MMS19"/>
    <property type="match status" value="1"/>
</dbReference>
<dbReference type="InterPro" id="IPR016024">
    <property type="entry name" value="ARM-type_fold"/>
</dbReference>
<dbReference type="InterPro" id="IPR039920">
    <property type="entry name" value="MMS19"/>
</dbReference>
<proteinExistence type="inferred from homology"/>
<dbReference type="GO" id="GO:0016226">
    <property type="term" value="P:iron-sulfur cluster assembly"/>
    <property type="evidence" value="ECO:0007669"/>
    <property type="project" value="UniProtKB-UniRule"/>
</dbReference>
<dbReference type="Gene3D" id="1.25.10.10">
    <property type="entry name" value="Leucine-rich Repeat Variant"/>
    <property type="match status" value="2"/>
</dbReference>
<keyword evidence="3" id="KW-0677">Repeat</keyword>
<dbReference type="InterPro" id="IPR011989">
    <property type="entry name" value="ARM-like"/>
</dbReference>
<evidence type="ECO:0000259" key="7">
    <source>
        <dbReference type="Pfam" id="PF14500"/>
    </source>
</evidence>
<organism evidence="8 9">
    <name type="scientific">Agrocybe chaxingu</name>
    <dbReference type="NCBI Taxonomy" id="84603"/>
    <lineage>
        <taxon>Eukaryota</taxon>
        <taxon>Fungi</taxon>
        <taxon>Dikarya</taxon>
        <taxon>Basidiomycota</taxon>
        <taxon>Agaricomycotina</taxon>
        <taxon>Agaricomycetes</taxon>
        <taxon>Agaricomycetidae</taxon>
        <taxon>Agaricales</taxon>
        <taxon>Agaricineae</taxon>
        <taxon>Strophariaceae</taxon>
        <taxon>Agrocybe</taxon>
    </lineage>
</organism>
<evidence type="ECO:0000256" key="3">
    <source>
        <dbReference type="ARBA" id="ARBA00022737"/>
    </source>
</evidence>
<reference evidence="8" key="1">
    <citation type="submission" date="2022-07" db="EMBL/GenBank/DDBJ databases">
        <title>Genome Sequence of Agrocybe chaxingu.</title>
        <authorList>
            <person name="Buettner E."/>
        </authorList>
    </citation>
    <scope>NUCLEOTIDE SEQUENCE</scope>
    <source>
        <strain evidence="8">MP-N11</strain>
    </source>
</reference>
<protein>
    <recommendedName>
        <fullName evidence="5">MMS19 nucleotide excision repair protein</fullName>
    </recommendedName>
</protein>
<dbReference type="EMBL" id="JANKHO010000036">
    <property type="protein sequence ID" value="KAJ3516937.1"/>
    <property type="molecule type" value="Genomic_DNA"/>
</dbReference>
<dbReference type="InterPro" id="IPR029240">
    <property type="entry name" value="MMS19_N"/>
</dbReference>
<accession>A0A9W8N154</accession>
<comment type="subcellular location">
    <subcellularLocation>
        <location evidence="1 5">Nucleus</location>
    </subcellularLocation>
</comment>
<evidence type="ECO:0000256" key="1">
    <source>
        <dbReference type="ARBA" id="ARBA00004123"/>
    </source>
</evidence>
<evidence type="ECO:0000313" key="9">
    <source>
        <dbReference type="Proteomes" id="UP001148786"/>
    </source>
</evidence>
<dbReference type="PANTHER" id="PTHR12891:SF0">
    <property type="entry name" value="MMS19 NUCLEOTIDE EXCISION REPAIR PROTEIN HOMOLOG"/>
    <property type="match status" value="1"/>
</dbReference>